<organism evidence="1 2">
    <name type="scientific">Mesorhizobium vachelliae</name>
    <dbReference type="NCBI Taxonomy" id="3072309"/>
    <lineage>
        <taxon>Bacteria</taxon>
        <taxon>Pseudomonadati</taxon>
        <taxon>Pseudomonadota</taxon>
        <taxon>Alphaproteobacteria</taxon>
        <taxon>Hyphomicrobiales</taxon>
        <taxon>Phyllobacteriaceae</taxon>
        <taxon>Mesorhizobium</taxon>
    </lineage>
</organism>
<dbReference type="Proteomes" id="UP001285154">
    <property type="component" value="Unassembled WGS sequence"/>
</dbReference>
<comment type="caution">
    <text evidence="1">The sequence shown here is derived from an EMBL/GenBank/DDBJ whole genome shotgun (WGS) entry which is preliminary data.</text>
</comment>
<evidence type="ECO:0008006" key="3">
    <source>
        <dbReference type="Google" id="ProtNLM"/>
    </source>
</evidence>
<keyword evidence="2" id="KW-1185">Reference proteome</keyword>
<evidence type="ECO:0000313" key="2">
    <source>
        <dbReference type="Proteomes" id="UP001285154"/>
    </source>
</evidence>
<gene>
    <name evidence="1" type="ORF">RFM42_30035</name>
</gene>
<dbReference type="RefSeq" id="WP_320319325.1">
    <property type="nucleotide sequence ID" value="NZ_JAVIIR010000020.1"/>
</dbReference>
<evidence type="ECO:0000313" key="1">
    <source>
        <dbReference type="EMBL" id="MDX8535264.1"/>
    </source>
</evidence>
<sequence length="125" mass="13778">MLQDTLCRKRILLSVSLKDFRLLGRRLAVSTQVAAAERHCRSETTAAMSNVNPVSAPHLRDREIVIDKRSPRDPLPGPAGETAIASRNWTTRAVLVWVVAHGNSVSVMLDASGFPTVERRHAADR</sequence>
<name>A0ABU5AC28_9HYPH</name>
<accession>A0ABU5AC28</accession>
<reference evidence="1 2" key="1">
    <citation type="submission" date="2023-08" db="EMBL/GenBank/DDBJ databases">
        <title>Implementing the SeqCode for naming new Mesorhizobium species isolated from Vachellia karroo root nodules.</title>
        <authorList>
            <person name="Van Lill M."/>
        </authorList>
    </citation>
    <scope>NUCLEOTIDE SEQUENCE [LARGE SCALE GENOMIC DNA]</scope>
    <source>
        <strain evidence="1 2">VK25D</strain>
    </source>
</reference>
<protein>
    <recommendedName>
        <fullName evidence="3">Transposase DDE domain-containing protein</fullName>
    </recommendedName>
</protein>
<proteinExistence type="predicted"/>
<dbReference type="EMBL" id="JAVIIQ010000018">
    <property type="protein sequence ID" value="MDX8535264.1"/>
    <property type="molecule type" value="Genomic_DNA"/>
</dbReference>